<evidence type="ECO:0000313" key="2">
    <source>
        <dbReference type="EMBL" id="OMG69464.1"/>
    </source>
</evidence>
<comment type="caution">
    <text evidence="2">The sequence shown here is derived from an EMBL/GenBank/DDBJ whole genome shotgun (WGS) entry which is preliminary data.</text>
</comment>
<reference evidence="2 3" key="1">
    <citation type="submission" date="2017-01" db="EMBL/GenBank/DDBJ databases">
        <title>Phylogeographic, genomic and meropenem susceptibility analysis of Burkholderia ubonensis.</title>
        <authorList>
            <person name="Price E.P."/>
            <person name="Sarovich D.S."/>
            <person name="Webb J.R."/>
            <person name="Hall C.M."/>
            <person name="Sahl J.W."/>
            <person name="Kaestli M."/>
            <person name="Mayo M."/>
            <person name="Harrington G."/>
            <person name="Baker A.L."/>
            <person name="Sidak-Loftis L.C."/>
            <person name="Lummis M."/>
            <person name="Schupp J.M."/>
            <person name="Gillece J.D."/>
            <person name="Tuanyok A."/>
            <person name="Warner J."/>
            <person name="Busch J.D."/>
            <person name="Keim P."/>
            <person name="Currie B.J."/>
            <person name="Wagner D.M."/>
        </authorList>
    </citation>
    <scope>NUCLEOTIDE SEQUENCE [LARGE SCALE GENOMIC DNA]</scope>
    <source>
        <strain evidence="2 3">A21</strain>
    </source>
</reference>
<feature type="compositionally biased region" description="Low complexity" evidence="1">
    <location>
        <begin position="11"/>
        <end position="32"/>
    </location>
</feature>
<protein>
    <submittedName>
        <fullName evidence="2">Uncharacterized protein</fullName>
    </submittedName>
</protein>
<evidence type="ECO:0000256" key="1">
    <source>
        <dbReference type="SAM" id="MobiDB-lite"/>
    </source>
</evidence>
<dbReference type="AlphaFoldDB" id="A0A1R1J2A5"/>
<accession>A0A1R1J2A5</accession>
<dbReference type="EMBL" id="MTJZ01000065">
    <property type="protein sequence ID" value="OMG69464.1"/>
    <property type="molecule type" value="Genomic_DNA"/>
</dbReference>
<evidence type="ECO:0000313" key="3">
    <source>
        <dbReference type="Proteomes" id="UP000187194"/>
    </source>
</evidence>
<dbReference type="Proteomes" id="UP000187194">
    <property type="component" value="Unassembled WGS sequence"/>
</dbReference>
<feature type="region of interest" description="Disordered" evidence="1">
    <location>
        <begin position="1"/>
        <end position="50"/>
    </location>
</feature>
<organism evidence="2 3">
    <name type="scientific">Burkholderia ubonensis</name>
    <dbReference type="NCBI Taxonomy" id="101571"/>
    <lineage>
        <taxon>Bacteria</taxon>
        <taxon>Pseudomonadati</taxon>
        <taxon>Pseudomonadota</taxon>
        <taxon>Betaproteobacteria</taxon>
        <taxon>Burkholderiales</taxon>
        <taxon>Burkholderiaceae</taxon>
        <taxon>Burkholderia</taxon>
        <taxon>Burkholderia cepacia complex</taxon>
    </lineage>
</organism>
<dbReference type="RefSeq" id="WP_076482196.1">
    <property type="nucleotide sequence ID" value="NZ_MTJZ01000065.1"/>
</dbReference>
<proteinExistence type="predicted"/>
<name>A0A1R1J2A5_9BURK</name>
<sequence>MPPKITGGGSTAPLSTLSTTTSSSEASQPTTQPHTRPLASGPLSGLQSTPLGRREHVTEQAATYMAQPSATYYSAAVHGVSSVLQNNSLGITQRSHDSVLGNLHGISQGTQTHTGAHMTESQSFGKDALGHLQKGELRDGAVTAFGSAINAAASMTVGPARDLQTSLDHPDPQVRARAMASLHSDFETLPSPQHSPKRD</sequence>
<gene>
    <name evidence="2" type="ORF">BW685_31345</name>
</gene>
<feature type="compositionally biased region" description="Gly residues" evidence="1">
    <location>
        <begin position="1"/>
        <end position="10"/>
    </location>
</feature>